<keyword evidence="2" id="KW-1185">Reference proteome</keyword>
<comment type="caution">
    <text evidence="1">The sequence shown here is derived from an EMBL/GenBank/DDBJ whole genome shotgun (WGS) entry which is preliminary data.</text>
</comment>
<dbReference type="EMBL" id="JAULSV010000007">
    <property type="protein sequence ID" value="KAK0639908.1"/>
    <property type="molecule type" value="Genomic_DNA"/>
</dbReference>
<reference evidence="1" key="1">
    <citation type="submission" date="2023-06" db="EMBL/GenBank/DDBJ databases">
        <title>Genome-scale phylogeny and comparative genomics of the fungal order Sordariales.</title>
        <authorList>
            <consortium name="Lawrence Berkeley National Laboratory"/>
            <person name="Hensen N."/>
            <person name="Bonometti L."/>
            <person name="Westerberg I."/>
            <person name="Brannstrom I.O."/>
            <person name="Guillou S."/>
            <person name="Cros-Aarteil S."/>
            <person name="Calhoun S."/>
            <person name="Haridas S."/>
            <person name="Kuo A."/>
            <person name="Mondo S."/>
            <person name="Pangilinan J."/>
            <person name="Riley R."/>
            <person name="Labutti K."/>
            <person name="Andreopoulos B."/>
            <person name="Lipzen A."/>
            <person name="Chen C."/>
            <person name="Yanf M."/>
            <person name="Daum C."/>
            <person name="Ng V."/>
            <person name="Clum A."/>
            <person name="Steindorff A."/>
            <person name="Ohm R."/>
            <person name="Martin F."/>
            <person name="Silar P."/>
            <person name="Natvig D."/>
            <person name="Lalanne C."/>
            <person name="Gautier V."/>
            <person name="Ament-Velasquez S.L."/>
            <person name="Kruys A."/>
            <person name="Hutchinson M.I."/>
            <person name="Powell A.J."/>
            <person name="Barry K."/>
            <person name="Miller A.N."/>
            <person name="Grigoriev I.V."/>
            <person name="Debuchy R."/>
            <person name="Gladieux P."/>
            <person name="Thoren M.H."/>
            <person name="Johannesson H."/>
        </authorList>
    </citation>
    <scope>NUCLEOTIDE SEQUENCE</scope>
    <source>
        <strain evidence="1">SMH2532-1</strain>
    </source>
</reference>
<name>A0AA40CJJ5_9PEZI</name>
<proteinExistence type="predicted"/>
<dbReference type="Proteomes" id="UP001174936">
    <property type="component" value="Unassembled WGS sequence"/>
</dbReference>
<sequence>MARVSHSWHKRRCSIELHGNIPSARRRCVHHVGSRDGLVVFGKRSIDFVDLTDLIIAYKILRLVVSLLPEDVCQHVSSLRKSVNVQKKFKSLPLIETLRITAYAQSSDPRDKSLRSHGAHLRRRYHIPHAQLLEDGWIRKWKAAGSTRPVFETQLVKDRLMDEILACSYTLE</sequence>
<protein>
    <submittedName>
        <fullName evidence="1">Uncharacterized protein</fullName>
    </submittedName>
</protein>
<accession>A0AA40CJJ5</accession>
<evidence type="ECO:0000313" key="1">
    <source>
        <dbReference type="EMBL" id="KAK0639908.1"/>
    </source>
</evidence>
<organism evidence="1 2">
    <name type="scientific">Cercophora newfieldiana</name>
    <dbReference type="NCBI Taxonomy" id="92897"/>
    <lineage>
        <taxon>Eukaryota</taxon>
        <taxon>Fungi</taxon>
        <taxon>Dikarya</taxon>
        <taxon>Ascomycota</taxon>
        <taxon>Pezizomycotina</taxon>
        <taxon>Sordariomycetes</taxon>
        <taxon>Sordariomycetidae</taxon>
        <taxon>Sordariales</taxon>
        <taxon>Lasiosphaeriaceae</taxon>
        <taxon>Cercophora</taxon>
    </lineage>
</organism>
<evidence type="ECO:0000313" key="2">
    <source>
        <dbReference type="Proteomes" id="UP001174936"/>
    </source>
</evidence>
<dbReference type="AlphaFoldDB" id="A0AA40CJJ5"/>
<gene>
    <name evidence="1" type="ORF">B0T16DRAFT_395547</name>
</gene>